<dbReference type="STRING" id="4829.A0A163J411"/>
<dbReference type="EMBL" id="LT552694">
    <property type="protein sequence ID" value="SAL99370.1"/>
    <property type="molecule type" value="Genomic_DNA"/>
</dbReference>
<evidence type="ECO:0000313" key="5">
    <source>
        <dbReference type="Proteomes" id="UP000078561"/>
    </source>
</evidence>
<sequence>MPPKKIIETNASSVSSFKTIIDLKALVSQQQEKFKRERHGPRIPSAHTKKRAWDSSSSSNRGVSERAKKDTTTQETAEEMDAVEKSRKMLEKKARLYDTLQDQRRGSFDNDEEDTFLVDFDQKYTERLHEKSPITLDRRRRGEEEDPWVEYEDEFGRTRVVRQSALPQRSPSPPRRQDSRSPSPTMMEFADRAGIRHYDAGQEIRTKGVGHYSFATDDDARLDQMASLNALRQETETARKQSRSASDRRRAILAKRAEWVHQRWAKIRRHKEVDDEENNVNEDSVTQLLQTMRNKVTG</sequence>
<dbReference type="Pfam" id="PF13300">
    <property type="entry name" value="DUF4078"/>
    <property type="match status" value="1"/>
</dbReference>
<evidence type="ECO:0000259" key="3">
    <source>
        <dbReference type="Pfam" id="PF25449"/>
    </source>
</evidence>
<dbReference type="GO" id="GO:0005634">
    <property type="term" value="C:nucleus"/>
    <property type="evidence" value="ECO:0007669"/>
    <property type="project" value="TreeGrafter"/>
</dbReference>
<dbReference type="PANTHER" id="PTHR15885">
    <property type="entry name" value="COILED-COIL DOMAIN-CONTAINING PROTEIN 174"/>
    <property type="match status" value="1"/>
</dbReference>
<feature type="compositionally biased region" description="Polar residues" evidence="2">
    <location>
        <begin position="286"/>
        <end position="298"/>
    </location>
</feature>
<organism evidence="4">
    <name type="scientific">Absidia glauca</name>
    <name type="common">Pin mould</name>
    <dbReference type="NCBI Taxonomy" id="4829"/>
    <lineage>
        <taxon>Eukaryota</taxon>
        <taxon>Fungi</taxon>
        <taxon>Fungi incertae sedis</taxon>
        <taxon>Mucoromycota</taxon>
        <taxon>Mucoromycotina</taxon>
        <taxon>Mucoromycetes</taxon>
        <taxon>Mucorales</taxon>
        <taxon>Cunninghamellaceae</taxon>
        <taxon>Absidia</taxon>
    </lineage>
</organism>
<dbReference type="Pfam" id="PF25449">
    <property type="entry name" value="CCDC174_GRSR"/>
    <property type="match status" value="1"/>
</dbReference>
<dbReference type="OrthoDB" id="333551at2759"/>
<dbReference type="InterPro" id="IPR057464">
    <property type="entry name" value="CCDC174_GRSR"/>
</dbReference>
<feature type="domain" description="CCDC174 alpha/beta GRSR" evidence="3">
    <location>
        <begin position="148"/>
        <end position="168"/>
    </location>
</feature>
<proteinExistence type="predicted"/>
<keyword evidence="1" id="KW-0175">Coiled coil</keyword>
<feature type="region of interest" description="Disordered" evidence="2">
    <location>
        <begin position="272"/>
        <end position="298"/>
    </location>
</feature>
<protein>
    <recommendedName>
        <fullName evidence="3">CCDC174 alpha/beta GRSR domain-containing protein</fullName>
    </recommendedName>
</protein>
<gene>
    <name evidence="4" type="primary">ABSGL_04983.1 scaffold 6267</name>
</gene>
<feature type="region of interest" description="Disordered" evidence="2">
    <location>
        <begin position="29"/>
        <end position="86"/>
    </location>
</feature>
<dbReference type="InParanoid" id="A0A163J411"/>
<accession>A0A163J411</accession>
<evidence type="ECO:0000256" key="1">
    <source>
        <dbReference type="ARBA" id="ARBA00023054"/>
    </source>
</evidence>
<feature type="compositionally biased region" description="Basic and acidic residues" evidence="2">
    <location>
        <begin position="63"/>
        <end position="72"/>
    </location>
</feature>
<evidence type="ECO:0000256" key="2">
    <source>
        <dbReference type="SAM" id="MobiDB-lite"/>
    </source>
</evidence>
<evidence type="ECO:0000313" key="4">
    <source>
        <dbReference type="EMBL" id="SAL99370.1"/>
    </source>
</evidence>
<reference evidence="4" key="1">
    <citation type="submission" date="2016-04" db="EMBL/GenBank/DDBJ databases">
        <authorList>
            <person name="Evans L.H."/>
            <person name="Alamgir A."/>
            <person name="Owens N."/>
            <person name="Weber N.D."/>
            <person name="Virtaneva K."/>
            <person name="Barbian K."/>
            <person name="Babar A."/>
            <person name="Rosenke K."/>
        </authorList>
    </citation>
    <scope>NUCLEOTIDE SEQUENCE [LARGE SCALE GENOMIC DNA]</scope>
    <source>
        <strain evidence="4">CBS 101.48</strain>
    </source>
</reference>
<keyword evidence="5" id="KW-1185">Reference proteome</keyword>
<dbReference type="Proteomes" id="UP000078561">
    <property type="component" value="Unassembled WGS sequence"/>
</dbReference>
<dbReference type="OMA" id="HNKGAQK"/>
<feature type="region of interest" description="Disordered" evidence="2">
    <location>
        <begin position="159"/>
        <end position="186"/>
    </location>
</feature>
<dbReference type="FunCoup" id="A0A163J411">
    <property type="interactions" value="559"/>
</dbReference>
<name>A0A163J411_ABSGL</name>
<dbReference type="AlphaFoldDB" id="A0A163J411"/>
<dbReference type="InterPro" id="IPR025066">
    <property type="entry name" value="CCDC174-like"/>
</dbReference>
<dbReference type="PANTHER" id="PTHR15885:SF1">
    <property type="entry name" value="COILED-COIL DOMAIN-CONTAINING PROTEIN 174"/>
    <property type="match status" value="1"/>
</dbReference>